<sequence>MLNQRTAEVASLLKPTRLNFAGMCIYCETFGCVSDRCQATHAASVWGICPECDGTGTPLDDDLGRCGCAYGVTQFGSVKNQSAETHSSVVPVSVPPALLSVPLPRCLGCGHRTASLHEDCVSDINPGSWVPCGCCQGLRIDADGFECRECCGAGFIPMTGHDTLAERAGDVTPW</sequence>
<comment type="caution">
    <text evidence="1">The sequence shown here is derived from an EMBL/GenBank/DDBJ whole genome shotgun (WGS) entry which is preliminary data.</text>
</comment>
<protein>
    <submittedName>
        <fullName evidence="1">Uncharacterized protein</fullName>
    </submittedName>
</protein>
<evidence type="ECO:0000313" key="2">
    <source>
        <dbReference type="Proteomes" id="UP000630887"/>
    </source>
</evidence>
<reference evidence="1 2" key="1">
    <citation type="submission" date="2021-01" db="EMBL/GenBank/DDBJ databases">
        <title>Whole genome shotgun sequence of Catellatospora coxensis NBRC 107359.</title>
        <authorList>
            <person name="Komaki H."/>
            <person name="Tamura T."/>
        </authorList>
    </citation>
    <scope>NUCLEOTIDE SEQUENCE [LARGE SCALE GENOMIC DNA]</scope>
    <source>
        <strain evidence="1 2">NBRC 107359</strain>
    </source>
</reference>
<dbReference type="RefSeq" id="WP_203699493.1">
    <property type="nucleotide sequence ID" value="NZ_BAAALC010000032.1"/>
</dbReference>
<dbReference type="AlphaFoldDB" id="A0A8J3PC23"/>
<name>A0A8J3PC23_9ACTN</name>
<evidence type="ECO:0000313" key="1">
    <source>
        <dbReference type="EMBL" id="GIG11552.1"/>
    </source>
</evidence>
<proteinExistence type="predicted"/>
<keyword evidence="2" id="KW-1185">Reference proteome</keyword>
<dbReference type="Proteomes" id="UP000630887">
    <property type="component" value="Unassembled WGS sequence"/>
</dbReference>
<gene>
    <name evidence="1" type="ORF">Cco03nite_82520</name>
</gene>
<accession>A0A8J3PC23</accession>
<organism evidence="1 2">
    <name type="scientific">Catellatospora coxensis</name>
    <dbReference type="NCBI Taxonomy" id="310354"/>
    <lineage>
        <taxon>Bacteria</taxon>
        <taxon>Bacillati</taxon>
        <taxon>Actinomycetota</taxon>
        <taxon>Actinomycetes</taxon>
        <taxon>Micromonosporales</taxon>
        <taxon>Micromonosporaceae</taxon>
        <taxon>Catellatospora</taxon>
    </lineage>
</organism>
<dbReference type="EMBL" id="BONI01000148">
    <property type="protein sequence ID" value="GIG11552.1"/>
    <property type="molecule type" value="Genomic_DNA"/>
</dbReference>